<dbReference type="Gene3D" id="1.25.40.10">
    <property type="entry name" value="Tetratricopeptide repeat domain"/>
    <property type="match status" value="1"/>
</dbReference>
<dbReference type="InterPro" id="IPR036249">
    <property type="entry name" value="Thioredoxin-like_sf"/>
</dbReference>
<dbReference type="PANTHER" id="PTHR45663">
    <property type="entry name" value="GEO12009P1"/>
    <property type="match status" value="1"/>
</dbReference>
<keyword evidence="2" id="KW-0676">Redox-active center</keyword>
<dbReference type="InterPro" id="IPR011990">
    <property type="entry name" value="TPR-like_helical_dom_sf"/>
</dbReference>
<organism evidence="4 5">
    <name type="scientific">Bowdeniella nasicola</name>
    <dbReference type="NCBI Taxonomy" id="208480"/>
    <lineage>
        <taxon>Bacteria</taxon>
        <taxon>Bacillati</taxon>
        <taxon>Actinomycetota</taxon>
        <taxon>Actinomycetes</taxon>
        <taxon>Actinomycetales</taxon>
        <taxon>Actinomycetaceae</taxon>
        <taxon>Bowdeniella</taxon>
    </lineage>
</organism>
<dbReference type="Gene3D" id="3.40.30.10">
    <property type="entry name" value="Glutaredoxin"/>
    <property type="match status" value="1"/>
</dbReference>
<evidence type="ECO:0000256" key="1">
    <source>
        <dbReference type="ARBA" id="ARBA00008987"/>
    </source>
</evidence>
<dbReference type="Proteomes" id="UP000199288">
    <property type="component" value="Unassembled WGS sequence"/>
</dbReference>
<dbReference type="OrthoDB" id="5181746at2"/>
<dbReference type="EMBL" id="FNQV01000001">
    <property type="protein sequence ID" value="SDZ77693.1"/>
    <property type="molecule type" value="Genomic_DNA"/>
</dbReference>
<dbReference type="SUPFAM" id="SSF52833">
    <property type="entry name" value="Thioredoxin-like"/>
    <property type="match status" value="1"/>
</dbReference>
<reference evidence="5" key="1">
    <citation type="submission" date="2016-10" db="EMBL/GenBank/DDBJ databases">
        <authorList>
            <person name="Varghese N."/>
            <person name="Submissions S."/>
        </authorList>
    </citation>
    <scope>NUCLEOTIDE SEQUENCE [LARGE SCALE GENOMIC DNA]</scope>
    <source>
        <strain evidence="5">KPR-1</strain>
    </source>
</reference>
<dbReference type="GO" id="GO:0015035">
    <property type="term" value="F:protein-disulfide reductase activity"/>
    <property type="evidence" value="ECO:0007669"/>
    <property type="project" value="TreeGrafter"/>
</dbReference>
<feature type="domain" description="Thioredoxin" evidence="3">
    <location>
        <begin position="10"/>
        <end position="140"/>
    </location>
</feature>
<dbReference type="RefSeq" id="WP_092561108.1">
    <property type="nucleotide sequence ID" value="NZ_FNQV01000001.1"/>
</dbReference>
<name>A0A1H3VSA1_9ACTO</name>
<keyword evidence="5" id="KW-1185">Reference proteome</keyword>
<accession>A0A1H3VSA1</accession>
<dbReference type="GO" id="GO:0006950">
    <property type="term" value="P:response to stress"/>
    <property type="evidence" value="ECO:0007669"/>
    <property type="project" value="UniProtKB-ARBA"/>
</dbReference>
<evidence type="ECO:0000313" key="5">
    <source>
        <dbReference type="Proteomes" id="UP000199288"/>
    </source>
</evidence>
<dbReference type="PANTHER" id="PTHR45663:SF11">
    <property type="entry name" value="GEO12009P1"/>
    <property type="match status" value="1"/>
</dbReference>
<evidence type="ECO:0000313" key="4">
    <source>
        <dbReference type="EMBL" id="SDZ77693.1"/>
    </source>
</evidence>
<proteinExistence type="inferred from homology"/>
<dbReference type="AlphaFoldDB" id="A0A1H3VSA1"/>
<dbReference type="Pfam" id="PF13432">
    <property type="entry name" value="TPR_16"/>
    <property type="match status" value="1"/>
</dbReference>
<evidence type="ECO:0000256" key="2">
    <source>
        <dbReference type="ARBA" id="ARBA00023284"/>
    </source>
</evidence>
<gene>
    <name evidence="4" type="ORF">SAMN02910418_00216</name>
</gene>
<dbReference type="InterPro" id="IPR013766">
    <property type="entry name" value="Thioredoxin_domain"/>
</dbReference>
<comment type="similarity">
    <text evidence="1">Belongs to the thioredoxin family.</text>
</comment>
<dbReference type="Pfam" id="PF14561">
    <property type="entry name" value="TPR_20"/>
    <property type="match status" value="1"/>
</dbReference>
<sequence length="308" mass="32654">MSLPNTSGIVDLGALAPQQPQQQAATGATVGEGWIVDAGEQHLQELMERSRTVPVVLDLWATWCQPCKQLGPILEKLTRSYGGRMQLAKIDVDANPQLMQAFQVQSVPTVFVLIGGQPFQLFQGAHPESQLRALFDEMFSIAAQQGVTGTLPPDASAGQPDEVAAEPEVPPLHQEGIDAIDRGDLDAAHAAFTKALKEAPADAEAKLALAQVELMQRCGKLSDPQAIIAAAGDSSAPAGGIDTQLQAADIEFAGGAIDDALTRLLNVVRQSSGDDKEAARVRLVTFFDLLAGDPRVSGYRRQLAAALY</sequence>
<dbReference type="Pfam" id="PF00085">
    <property type="entry name" value="Thioredoxin"/>
    <property type="match status" value="1"/>
</dbReference>
<protein>
    <submittedName>
        <fullName evidence="4">Putative thioredoxin</fullName>
    </submittedName>
</protein>
<dbReference type="PROSITE" id="PS51352">
    <property type="entry name" value="THIOREDOXIN_2"/>
    <property type="match status" value="1"/>
</dbReference>
<dbReference type="CDD" id="cd02956">
    <property type="entry name" value="ybbN"/>
    <property type="match status" value="1"/>
</dbReference>
<dbReference type="GO" id="GO:0005737">
    <property type="term" value="C:cytoplasm"/>
    <property type="evidence" value="ECO:0007669"/>
    <property type="project" value="TreeGrafter"/>
</dbReference>
<evidence type="ECO:0000259" key="3">
    <source>
        <dbReference type="PROSITE" id="PS51352"/>
    </source>
</evidence>